<organism evidence="2 3">
    <name type="scientific">Ruminococcus albus (strain ATCC 27210 / DSM 20455 / JCM 14654 / NCDO 2250 / 7)</name>
    <dbReference type="NCBI Taxonomy" id="697329"/>
    <lineage>
        <taxon>Bacteria</taxon>
        <taxon>Bacillati</taxon>
        <taxon>Bacillota</taxon>
        <taxon>Clostridia</taxon>
        <taxon>Eubacteriales</taxon>
        <taxon>Oscillospiraceae</taxon>
        <taxon>Ruminococcus</taxon>
    </lineage>
</organism>
<accession>E6UHH0</accession>
<dbReference type="InterPro" id="IPR018891">
    <property type="entry name" value="AIPR_C"/>
</dbReference>
<sequence>MNIQVNRVAGKLKELFAGKIDLSDVNGDKDKAFLSRSLALYGIMMNTDSDVDTVIQSLTDGYHDNGIDAVYCDDDQKTMYLIQSKWSNDGNHSISQGDTSVFISGISKLINGDFTGFNEKFEPLKVFINNAILSTDYKIRAIIIYTSNQKFSDECQEVMRSFVDNTNDGIEIISYEVIQLKDIYQSLADKINRTIMLENVGLQDYGILERNEQEIGYYGKIPVSTIANWWKEYGTYLFSKNIRYYKGDTEVNAGIKSVLMNEPENFLLFNNGIKIVADKINKAPYGSNGRKFGVFSLENASIVNGAQTTGSIGEMLSKMQESIENAYVLIQMISLESLATDMNDKITKYSNTQNRIENKDFVSLDPNQRKLQQDFAMEGIEYYYKSGYTIKDEEKSCSIDDVAIAIGCGLSNVALVGTIKSNYGKIFEKIDKPPYTEIFGTKYSTYFIWNNIQIYRIFESINTDYQKKSNKLHKLISVHGNRFLLHIFLNVFSMKNNLNSCFLTEIALDDLRNDIRKNLPLIIDQLVEIKNKDFTDSYPANIFKNGKRCEELFEKLSQTDIYISMQKQDVMV</sequence>
<dbReference type="KEGG" id="ral:Rumal_0669"/>
<gene>
    <name evidence="2" type="ordered locus">Rumal_0669</name>
</gene>
<dbReference type="AlphaFoldDB" id="E6UHH0"/>
<dbReference type="OrthoDB" id="9806213at2"/>
<reference evidence="2 3" key="1">
    <citation type="journal article" date="2011" name="J. Bacteriol.">
        <title>Complete genome of the cellulolytic ruminal bacterium Ruminococcus albus 7.</title>
        <authorList>
            <person name="Suen G."/>
            <person name="Stevenson D.M."/>
            <person name="Bruce D.C."/>
            <person name="Chertkov O."/>
            <person name="Copeland A."/>
            <person name="Cheng J.F."/>
            <person name="Detter C."/>
            <person name="Detter J.C."/>
            <person name="Goodwin L.A."/>
            <person name="Han C.S."/>
            <person name="Hauser L.J."/>
            <person name="Ivanova N.N."/>
            <person name="Kyrpides N.C."/>
            <person name="Land M.L."/>
            <person name="Lapidus A."/>
            <person name="Lucas S."/>
            <person name="Ovchinnikova G."/>
            <person name="Pitluck S."/>
            <person name="Tapia R."/>
            <person name="Woyke T."/>
            <person name="Boyum J."/>
            <person name="Mead D."/>
            <person name="Weimer P.J."/>
        </authorList>
    </citation>
    <scope>NUCLEOTIDE SEQUENCE [LARGE SCALE GENOMIC DNA]</scope>
    <source>
        <strain evidence="3">ATCC 27210 / DSM 20455 / JCM 14654 / NCDO 2250 / 7</strain>
    </source>
</reference>
<feature type="domain" description="Abortive phage infection protein C-terminal" evidence="1">
    <location>
        <begin position="238"/>
        <end position="485"/>
    </location>
</feature>
<evidence type="ECO:0000259" key="1">
    <source>
        <dbReference type="Pfam" id="PF10592"/>
    </source>
</evidence>
<evidence type="ECO:0000313" key="2">
    <source>
        <dbReference type="EMBL" id="ADU21215.1"/>
    </source>
</evidence>
<dbReference type="Proteomes" id="UP000006919">
    <property type="component" value="Chromosome"/>
</dbReference>
<protein>
    <submittedName>
        <fullName evidence="2">Abortive phage infection</fullName>
    </submittedName>
</protein>
<dbReference type="STRING" id="697329.Rumal_0669"/>
<dbReference type="Pfam" id="PF10592">
    <property type="entry name" value="AIPR"/>
    <property type="match status" value="1"/>
</dbReference>
<name>E6UHH0_RUMA7</name>
<dbReference type="HOGENOM" id="CLU_023505_0_0_9"/>
<proteinExistence type="predicted"/>
<dbReference type="EMBL" id="CP002403">
    <property type="protein sequence ID" value="ADU21215.1"/>
    <property type="molecule type" value="Genomic_DNA"/>
</dbReference>
<dbReference type="RefSeq" id="WP_013497406.1">
    <property type="nucleotide sequence ID" value="NC_014833.1"/>
</dbReference>
<dbReference type="eggNOG" id="ENOG502Z7VT">
    <property type="taxonomic scope" value="Bacteria"/>
</dbReference>
<evidence type="ECO:0000313" key="3">
    <source>
        <dbReference type="Proteomes" id="UP000006919"/>
    </source>
</evidence>